<dbReference type="EMBL" id="SMAI01000001">
    <property type="protein sequence ID" value="TCT08197.1"/>
    <property type="molecule type" value="Genomic_DNA"/>
</dbReference>
<evidence type="ECO:0000259" key="3">
    <source>
        <dbReference type="Pfam" id="PF02974"/>
    </source>
</evidence>
<name>A0A4R3M928_9HYPH</name>
<comment type="caution">
    <text evidence="4">The sequence shown here is derived from an EMBL/GenBank/DDBJ whole genome shotgun (WGS) entry which is preliminary data.</text>
</comment>
<evidence type="ECO:0000256" key="1">
    <source>
        <dbReference type="ARBA" id="ARBA00022729"/>
    </source>
</evidence>
<dbReference type="AlphaFoldDB" id="A0A4R3M928"/>
<reference evidence="4 5" key="1">
    <citation type="submission" date="2019-03" db="EMBL/GenBank/DDBJ databases">
        <title>Genomic Encyclopedia of Type Strains, Phase IV (KMG-IV): sequencing the most valuable type-strain genomes for metagenomic binning, comparative biology and taxonomic classification.</title>
        <authorList>
            <person name="Goeker M."/>
        </authorList>
    </citation>
    <scope>NUCLEOTIDE SEQUENCE [LARGE SCALE GENOMIC DNA]</scope>
    <source>
        <strain evidence="4 5">DSM 9035</strain>
    </source>
</reference>
<evidence type="ECO:0000313" key="5">
    <source>
        <dbReference type="Proteomes" id="UP000294664"/>
    </source>
</evidence>
<sequence length="241" mass="24160">MRFCLARFSTGPEGGLHRSDGRSRRSSDRPRVAAGTMTRFAALPATIGTALCLAGCSTDLGGFGTKTSPAEVASVLNAPTASVESGPIPSAGPPVPAATPPAPAPPSGATAATARAAVTPSAAASTASVPLTPPPVNPGGTAYAATNTQEQLSGAWTFSWDNGARSCPVTLSTTRGASGLSAQADISCPSEIFMTKAWDILGPDLVLQNHVGKVTARLAPAGPNRYVGVIADSNQQIALAR</sequence>
<dbReference type="SUPFAM" id="SSF50882">
    <property type="entry name" value="beta-Barrel protease inhibitors"/>
    <property type="match status" value="1"/>
</dbReference>
<dbReference type="GO" id="GO:0004866">
    <property type="term" value="F:endopeptidase inhibitor activity"/>
    <property type="evidence" value="ECO:0007669"/>
    <property type="project" value="InterPro"/>
</dbReference>
<dbReference type="Gene3D" id="2.40.128.10">
    <property type="match status" value="1"/>
</dbReference>
<feature type="domain" description="Alkaline proteinase inhibitor/ Outer membrane lipoprotein Omp19" evidence="3">
    <location>
        <begin position="148"/>
        <end position="241"/>
    </location>
</feature>
<keyword evidence="5" id="KW-1185">Reference proteome</keyword>
<gene>
    <name evidence="4" type="ORF">EDC64_101719</name>
</gene>
<feature type="region of interest" description="Disordered" evidence="2">
    <location>
        <begin position="81"/>
        <end position="111"/>
    </location>
</feature>
<keyword evidence="1" id="KW-0732">Signal</keyword>
<proteinExistence type="predicted"/>
<feature type="compositionally biased region" description="Pro residues" evidence="2">
    <location>
        <begin position="90"/>
        <end position="106"/>
    </location>
</feature>
<dbReference type="InterPro" id="IPR021140">
    <property type="entry name" value="Inh/Omp19"/>
</dbReference>
<accession>A0A4R3M928</accession>
<organism evidence="4 5">
    <name type="scientific">Aquabacter spiritensis</name>
    <dbReference type="NCBI Taxonomy" id="933073"/>
    <lineage>
        <taxon>Bacteria</taxon>
        <taxon>Pseudomonadati</taxon>
        <taxon>Pseudomonadota</taxon>
        <taxon>Alphaproteobacteria</taxon>
        <taxon>Hyphomicrobiales</taxon>
        <taxon>Xanthobacteraceae</taxon>
        <taxon>Aquabacter</taxon>
    </lineage>
</organism>
<dbReference type="Proteomes" id="UP000294664">
    <property type="component" value="Unassembled WGS sequence"/>
</dbReference>
<protein>
    <submittedName>
        <fullName evidence="4">Protease inhibitor Inh</fullName>
    </submittedName>
</protein>
<evidence type="ECO:0000256" key="2">
    <source>
        <dbReference type="SAM" id="MobiDB-lite"/>
    </source>
</evidence>
<dbReference type="InterPro" id="IPR016085">
    <property type="entry name" value="Protease_inh_B-barrel_dom"/>
</dbReference>
<evidence type="ECO:0000313" key="4">
    <source>
        <dbReference type="EMBL" id="TCT08197.1"/>
    </source>
</evidence>
<dbReference type="Pfam" id="PF02974">
    <property type="entry name" value="Inh"/>
    <property type="match status" value="1"/>
</dbReference>
<feature type="compositionally biased region" description="Basic and acidic residues" evidence="2">
    <location>
        <begin position="15"/>
        <end position="31"/>
    </location>
</feature>
<feature type="region of interest" description="Disordered" evidence="2">
    <location>
        <begin position="8"/>
        <end position="32"/>
    </location>
</feature>